<keyword evidence="2" id="KW-1185">Reference proteome</keyword>
<name>A0ABZ3F623_9HELI</name>
<dbReference type="EMBL" id="CP145316">
    <property type="protein sequence ID" value="XAM17582.1"/>
    <property type="molecule type" value="Genomic_DNA"/>
</dbReference>
<dbReference type="RefSeq" id="WP_343353232.1">
    <property type="nucleotide sequence ID" value="NZ_CP145316.1"/>
</dbReference>
<gene>
    <name evidence="1" type="ORF">V3I05_07795</name>
</gene>
<proteinExistence type="predicted"/>
<accession>A0ABZ3F623</accession>
<dbReference type="Proteomes" id="UP001434737">
    <property type="component" value="Chromosome"/>
</dbReference>
<sequence>MTKTKEAWQSYCKEREMEYRAVLAEWLRDRHKVAQGFVIRAYNYCYEVIANIRAYGEGAQGLEINWQKWTKKWLARKFRGIATKAITNGGKQ</sequence>
<evidence type="ECO:0000313" key="2">
    <source>
        <dbReference type="Proteomes" id="UP001434737"/>
    </source>
</evidence>
<protein>
    <submittedName>
        <fullName evidence="1">Uncharacterized protein</fullName>
    </submittedName>
</protein>
<reference evidence="1 2" key="1">
    <citation type="submission" date="2024-02" db="EMBL/GenBank/DDBJ databases">
        <title>Genome and pathogenicity analysis of Helicobacter mastomyrinus isolated from mice.</title>
        <authorList>
            <person name="Zhu L."/>
        </authorList>
    </citation>
    <scope>NUCLEOTIDE SEQUENCE [LARGE SCALE GENOMIC DNA]</scope>
    <source>
        <strain evidence="1 2">Hm-17</strain>
    </source>
</reference>
<organism evidence="1 2">
    <name type="scientific">Helicobacter mastomyrinus</name>
    <dbReference type="NCBI Taxonomy" id="287948"/>
    <lineage>
        <taxon>Bacteria</taxon>
        <taxon>Pseudomonadati</taxon>
        <taxon>Campylobacterota</taxon>
        <taxon>Epsilonproteobacteria</taxon>
        <taxon>Campylobacterales</taxon>
        <taxon>Helicobacteraceae</taxon>
        <taxon>Helicobacter</taxon>
    </lineage>
</organism>
<evidence type="ECO:0000313" key="1">
    <source>
        <dbReference type="EMBL" id="XAM17582.1"/>
    </source>
</evidence>